<protein>
    <submittedName>
        <fullName evidence="2">Alpha/beta hydrolase domain-containing protein 17C-like</fullName>
    </submittedName>
</protein>
<dbReference type="GO" id="GO:0016787">
    <property type="term" value="F:hydrolase activity"/>
    <property type="evidence" value="ECO:0007669"/>
    <property type="project" value="UniProtKB-KW"/>
</dbReference>
<keyword evidence="2" id="KW-0378">Hydrolase</keyword>
<feature type="compositionally biased region" description="Basic and acidic residues" evidence="1">
    <location>
        <begin position="8"/>
        <end position="40"/>
    </location>
</feature>
<comment type="caution">
    <text evidence="2">The sequence shown here is derived from an EMBL/GenBank/DDBJ whole genome shotgun (WGS) entry which is preliminary data.</text>
</comment>
<reference evidence="2 3" key="1">
    <citation type="journal article" date="2018" name="Front. Plant Sci.">
        <title>Red Clover (Trifolium pratense) and Zigzag Clover (T. medium) - A Picture of Genomic Similarities and Differences.</title>
        <authorList>
            <person name="Dluhosova J."/>
            <person name="Istvanek J."/>
            <person name="Nedelnik J."/>
            <person name="Repkova J."/>
        </authorList>
    </citation>
    <scope>NUCLEOTIDE SEQUENCE [LARGE SCALE GENOMIC DNA]</scope>
    <source>
        <strain evidence="3">cv. 10/8</strain>
        <tissue evidence="2">Leaf</tissue>
    </source>
</reference>
<sequence length="73" mass="8588">MSSNGGDMLEKLRMTFDHKERSRRSVDCHEKSRKSVDHQLEKGRKSVDRLDRIRTAILWLMSDMITLGIEEKV</sequence>
<name>A0A392QLW3_9FABA</name>
<feature type="region of interest" description="Disordered" evidence="1">
    <location>
        <begin position="1"/>
        <end position="40"/>
    </location>
</feature>
<organism evidence="2 3">
    <name type="scientific">Trifolium medium</name>
    <dbReference type="NCBI Taxonomy" id="97028"/>
    <lineage>
        <taxon>Eukaryota</taxon>
        <taxon>Viridiplantae</taxon>
        <taxon>Streptophyta</taxon>
        <taxon>Embryophyta</taxon>
        <taxon>Tracheophyta</taxon>
        <taxon>Spermatophyta</taxon>
        <taxon>Magnoliopsida</taxon>
        <taxon>eudicotyledons</taxon>
        <taxon>Gunneridae</taxon>
        <taxon>Pentapetalae</taxon>
        <taxon>rosids</taxon>
        <taxon>fabids</taxon>
        <taxon>Fabales</taxon>
        <taxon>Fabaceae</taxon>
        <taxon>Papilionoideae</taxon>
        <taxon>50 kb inversion clade</taxon>
        <taxon>NPAAA clade</taxon>
        <taxon>Hologalegina</taxon>
        <taxon>IRL clade</taxon>
        <taxon>Trifolieae</taxon>
        <taxon>Trifolium</taxon>
    </lineage>
</organism>
<evidence type="ECO:0000313" key="2">
    <source>
        <dbReference type="EMBL" id="MCI25401.1"/>
    </source>
</evidence>
<dbReference type="AlphaFoldDB" id="A0A392QLW3"/>
<dbReference type="Proteomes" id="UP000265520">
    <property type="component" value="Unassembled WGS sequence"/>
</dbReference>
<accession>A0A392QLW3</accession>
<proteinExistence type="predicted"/>
<dbReference type="EMBL" id="LXQA010147015">
    <property type="protein sequence ID" value="MCI25401.1"/>
    <property type="molecule type" value="Genomic_DNA"/>
</dbReference>
<evidence type="ECO:0000256" key="1">
    <source>
        <dbReference type="SAM" id="MobiDB-lite"/>
    </source>
</evidence>
<evidence type="ECO:0000313" key="3">
    <source>
        <dbReference type="Proteomes" id="UP000265520"/>
    </source>
</evidence>
<keyword evidence="3" id="KW-1185">Reference proteome</keyword>